<evidence type="ECO:0000313" key="2">
    <source>
        <dbReference type="Proteomes" id="UP000094707"/>
    </source>
</evidence>
<dbReference type="RefSeq" id="WP_071907688.1">
    <property type="nucleotide sequence ID" value="NZ_LT607756.1"/>
</dbReference>
<dbReference type="KEGG" id="mcub:MCBB_2101"/>
<dbReference type="AlphaFoldDB" id="A0A1D3L4T4"/>
<organism evidence="1 2">
    <name type="scientific">Methanobacterium congolense</name>
    <dbReference type="NCBI Taxonomy" id="118062"/>
    <lineage>
        <taxon>Archaea</taxon>
        <taxon>Methanobacteriati</taxon>
        <taxon>Methanobacteriota</taxon>
        <taxon>Methanomada group</taxon>
        <taxon>Methanobacteria</taxon>
        <taxon>Methanobacteriales</taxon>
        <taxon>Methanobacteriaceae</taxon>
        <taxon>Methanobacterium</taxon>
    </lineage>
</organism>
<dbReference type="EMBL" id="LT607756">
    <property type="protein sequence ID" value="SCG86644.1"/>
    <property type="molecule type" value="Genomic_DNA"/>
</dbReference>
<evidence type="ECO:0000313" key="1">
    <source>
        <dbReference type="EMBL" id="SCG86644.1"/>
    </source>
</evidence>
<reference evidence="1 2" key="1">
    <citation type="submission" date="2016-08" db="EMBL/GenBank/DDBJ databases">
        <authorList>
            <person name="Seilhamer J.J."/>
        </authorList>
    </citation>
    <scope>NUCLEOTIDE SEQUENCE [LARGE SCALE GENOMIC DNA]</scope>
    <source>
        <strain evidence="1">Buetzberg</strain>
    </source>
</reference>
<keyword evidence="2" id="KW-1185">Reference proteome</keyword>
<sequence length="259" mass="30399">MNNDQIRFRILKYLKLAYDKEPSAYANRVILLDECQIPDSDLERNLKHLKDANLVDMQMRLGGDFIVKINNRGIHVLNQMEEKIHEEEIEKTEGKTCLISHLMDETKIYVDSKLETLDPEILTRLNFIYEDLSSENHENGFARVAYDCRQMFLDFSDALFNEYVNSMDVNETPKREQVKLKIQYVLEGVGKHDEHGELLSVKLDYILNYLDGLNEFMQRGGHREISFNLEDAKSCLIYTYLFMKDVLKIVDSYQPNINL</sequence>
<protein>
    <submittedName>
        <fullName evidence="1">Uncharacterized protein</fullName>
    </submittedName>
</protein>
<name>A0A1D3L4T4_9EURY</name>
<dbReference type="Proteomes" id="UP000094707">
    <property type="component" value="Chromosome I"/>
</dbReference>
<accession>A0A1D3L4T4</accession>
<dbReference type="GeneID" id="30412936"/>
<gene>
    <name evidence="1" type="ORF">MCBB_2101</name>
</gene>
<proteinExistence type="predicted"/>
<dbReference type="OrthoDB" id="70827at2157"/>